<dbReference type="InterPro" id="IPR008023">
    <property type="entry name" value="DUF748"/>
</dbReference>
<proteinExistence type="predicted"/>
<feature type="region of interest" description="Disordered" evidence="1">
    <location>
        <begin position="781"/>
        <end position="803"/>
    </location>
</feature>
<name>A0A6V8LVI1_9BACT</name>
<dbReference type="InterPro" id="IPR036737">
    <property type="entry name" value="OmpA-like_sf"/>
</dbReference>
<gene>
    <name evidence="2" type="ORF">NNJEOMEG_03622</name>
</gene>
<dbReference type="PANTHER" id="PTHR30441:SF8">
    <property type="entry name" value="DUF748 DOMAIN-CONTAINING PROTEIN"/>
    <property type="match status" value="1"/>
</dbReference>
<sequence>MPFTPEFLETLARIRAWLAGLPRALATAGPGGAARLACAAALWAAHGALLWLLVSGVAAPALAKRWLALEASAALGRSVRLEELAFDPFRFALRARGFSVTARDGGVLASFERLELDLDPLDLASGRAALRRFHLDKPSLRLVREADGSLNVSDLLPAPGSQGTRRRRSLELVPPGVRFRLEDIRVSGGSVVFDDRQNGELQELTNLSLDIESLSSDQSGPMELFSTRAELNRSRLTLTVSADLSGPVPELQARLDASDLELKRYTPYLLPLKKPLDAVMAEAGFTARLLLPGPSGGLAAPRLEADGRISGLALDLEGRRVASAESVEAQGWTLDFADGGVRVDRLEVRAPELRLTRDAAGGVDLAGLFDPAVEDQAEGGPPPAVRVGEAVVSDGSVWLRDEGLGLDVALTGVKARLEGLDSSAGNFAELTAEAAGDRFRRMALSAKGGYSPLDLTAEASLDGLDLGNPLPSLKRLLPKLTLAGTASAKAALRLKGTGDAVAGGLNAEAAVKDLKVVAEGQAQPLLAAQSLAVSGAMLDASLGRLRVGQVRLSGGGAALSRDERGGFPALEALAGPARTQGTGPGGGDGPSMDIRLDQVRLENFSVDYRDPSHKTALRADLDELSAQGFAPGRDAPLVFAAKGRLQRQAAFSLSGEARPMAPSARLTVSLTDLPLADAAAVAAGQTAQGLPVAVQAGRASLSGEANVDLSGAQPKASFKGEAGLSGLKLARPGDTEPWLALSRLAVKGAEFELAPLRVRLASLALDEPFLALSLDKEGRPVPPVAASLGRGTSTASAPASGPAPEWGVGRLEVRAGRVVLSAGMTDPPLPLELSAVEATVLDLSSASPARLDLKLKAGEWGWGWLAGQAALTPQGPRADIKAALENLDLSELSPLVRRYTGFPVARGKLWLKTDCRLDVGSVDMKNNIVASGIQLGRKAPVPGGGDVPLDLAVSLLTNAKGVIDLDIPVSGKPDAAKADLRDVISTATAGAFARIMFSPLAFLNVGQGSGEVVRLGFEPGSAELTPEARKTLDALGAAVAARPKLSLEISAWADPVADPPALAKARSRPEPSSADAPQPTPEPGPADLDNLARQRRSAVMAFLAKAAKLPGDRLYAVNTEAQSPPKVKGQPDARAEVRLRY</sequence>
<dbReference type="InterPro" id="IPR052894">
    <property type="entry name" value="AsmA-related"/>
</dbReference>
<evidence type="ECO:0008006" key="4">
    <source>
        <dbReference type="Google" id="ProtNLM"/>
    </source>
</evidence>
<comment type="caution">
    <text evidence="2">The sequence shown here is derived from an EMBL/GenBank/DDBJ whole genome shotgun (WGS) entry which is preliminary data.</text>
</comment>
<keyword evidence="3" id="KW-1185">Reference proteome</keyword>
<dbReference type="RefSeq" id="WP_173086896.1">
    <property type="nucleotide sequence ID" value="NZ_BLTE01000022.1"/>
</dbReference>
<dbReference type="Pfam" id="PF05359">
    <property type="entry name" value="DUF748"/>
    <property type="match status" value="2"/>
</dbReference>
<dbReference type="GO" id="GO:0005886">
    <property type="term" value="C:plasma membrane"/>
    <property type="evidence" value="ECO:0007669"/>
    <property type="project" value="TreeGrafter"/>
</dbReference>
<dbReference type="Gene3D" id="3.30.1330.60">
    <property type="entry name" value="OmpA-like domain"/>
    <property type="match status" value="1"/>
</dbReference>
<feature type="region of interest" description="Disordered" evidence="1">
    <location>
        <begin position="1117"/>
        <end position="1141"/>
    </location>
</feature>
<protein>
    <recommendedName>
        <fullName evidence="4">OmpA-like domain-containing protein</fullName>
    </recommendedName>
</protein>
<reference evidence="2 3" key="1">
    <citation type="submission" date="2020-04" db="EMBL/GenBank/DDBJ databases">
        <authorList>
            <consortium name="Desulfovibrio sp. FSS-1 genome sequencing consortium"/>
            <person name="Shimoshige H."/>
            <person name="Kobayashi H."/>
            <person name="Maekawa T."/>
        </authorList>
    </citation>
    <scope>NUCLEOTIDE SEQUENCE [LARGE SCALE GENOMIC DNA]</scope>
    <source>
        <strain evidence="2 3">SIID29052-01</strain>
    </source>
</reference>
<feature type="compositionally biased region" description="Low complexity" evidence="1">
    <location>
        <begin position="791"/>
        <end position="803"/>
    </location>
</feature>
<dbReference type="EMBL" id="BLTE01000022">
    <property type="protein sequence ID" value="GFK95754.1"/>
    <property type="molecule type" value="Genomic_DNA"/>
</dbReference>
<dbReference type="AlphaFoldDB" id="A0A6V8LVI1"/>
<dbReference type="GO" id="GO:0090313">
    <property type="term" value="P:regulation of protein targeting to membrane"/>
    <property type="evidence" value="ECO:0007669"/>
    <property type="project" value="TreeGrafter"/>
</dbReference>
<dbReference type="Proteomes" id="UP000494245">
    <property type="component" value="Unassembled WGS sequence"/>
</dbReference>
<organism evidence="2 3">
    <name type="scientific">Fundidesulfovibrio magnetotacticus</name>
    <dbReference type="NCBI Taxonomy" id="2730080"/>
    <lineage>
        <taxon>Bacteria</taxon>
        <taxon>Pseudomonadati</taxon>
        <taxon>Thermodesulfobacteriota</taxon>
        <taxon>Desulfovibrionia</taxon>
        <taxon>Desulfovibrionales</taxon>
        <taxon>Desulfovibrionaceae</taxon>
        <taxon>Fundidesulfovibrio</taxon>
    </lineage>
</organism>
<evidence type="ECO:0000313" key="2">
    <source>
        <dbReference type="EMBL" id="GFK95754.1"/>
    </source>
</evidence>
<evidence type="ECO:0000313" key="3">
    <source>
        <dbReference type="Proteomes" id="UP000494245"/>
    </source>
</evidence>
<reference evidence="2 3" key="2">
    <citation type="submission" date="2020-05" db="EMBL/GenBank/DDBJ databases">
        <title>Draft genome sequence of Desulfovibrio sp. strainFSS-1.</title>
        <authorList>
            <person name="Shimoshige H."/>
            <person name="Kobayashi H."/>
            <person name="Maekawa T."/>
        </authorList>
    </citation>
    <scope>NUCLEOTIDE SEQUENCE [LARGE SCALE GENOMIC DNA]</scope>
    <source>
        <strain evidence="2 3">SIID29052-01</strain>
    </source>
</reference>
<accession>A0A6V8LVI1</accession>
<feature type="region of interest" description="Disordered" evidence="1">
    <location>
        <begin position="1060"/>
        <end position="1092"/>
    </location>
</feature>
<feature type="compositionally biased region" description="Basic and acidic residues" evidence="1">
    <location>
        <begin position="1129"/>
        <end position="1141"/>
    </location>
</feature>
<evidence type="ECO:0000256" key="1">
    <source>
        <dbReference type="SAM" id="MobiDB-lite"/>
    </source>
</evidence>
<dbReference type="PANTHER" id="PTHR30441">
    <property type="entry name" value="DUF748 DOMAIN-CONTAINING PROTEIN"/>
    <property type="match status" value="1"/>
</dbReference>